<dbReference type="Gene3D" id="3.30.110.40">
    <property type="entry name" value="TusA-like domain"/>
    <property type="match status" value="1"/>
</dbReference>
<dbReference type="PANTHER" id="PTHR33279:SF6">
    <property type="entry name" value="SULFUR CARRIER PROTEIN YEDF-RELATED"/>
    <property type="match status" value="1"/>
</dbReference>
<evidence type="ECO:0000313" key="4">
    <source>
        <dbReference type="Proteomes" id="UP001297272"/>
    </source>
</evidence>
<protein>
    <submittedName>
        <fullName evidence="3">Sulfurtransferase TusA family protein</fullName>
    </submittedName>
</protein>
<dbReference type="InterPro" id="IPR001455">
    <property type="entry name" value="TusA-like"/>
</dbReference>
<organism evidence="3 4">
    <name type="scientific">Tianweitania aestuarii</name>
    <dbReference type="NCBI Taxonomy" id="2814886"/>
    <lineage>
        <taxon>Bacteria</taxon>
        <taxon>Pseudomonadati</taxon>
        <taxon>Pseudomonadota</taxon>
        <taxon>Alphaproteobacteria</taxon>
        <taxon>Hyphomicrobiales</taxon>
        <taxon>Phyllobacteriaceae</taxon>
        <taxon>Tianweitania</taxon>
    </lineage>
</organism>
<name>A0ABS5RZ98_9HYPH</name>
<comment type="caution">
    <text evidence="3">The sequence shown here is derived from an EMBL/GenBank/DDBJ whole genome shotgun (WGS) entry which is preliminary data.</text>
</comment>
<feature type="domain" description="UPF0033" evidence="2">
    <location>
        <begin position="6"/>
        <end position="73"/>
    </location>
</feature>
<evidence type="ECO:0000256" key="1">
    <source>
        <dbReference type="ARBA" id="ARBA00008984"/>
    </source>
</evidence>
<dbReference type="PANTHER" id="PTHR33279">
    <property type="entry name" value="SULFUR CARRIER PROTEIN YEDF-RELATED"/>
    <property type="match status" value="1"/>
</dbReference>
<dbReference type="SUPFAM" id="SSF64307">
    <property type="entry name" value="SirA-like"/>
    <property type="match status" value="1"/>
</dbReference>
<evidence type="ECO:0000313" key="3">
    <source>
        <dbReference type="EMBL" id="MBS9722351.1"/>
    </source>
</evidence>
<reference evidence="3 4" key="1">
    <citation type="submission" date="2021-03" db="EMBL/GenBank/DDBJ databases">
        <title>Tianweitania aestuarii sp. nov., isolated from a tidal flat.</title>
        <authorList>
            <person name="Park S."/>
            <person name="Yoon J.-H."/>
        </authorList>
    </citation>
    <scope>NUCLEOTIDE SEQUENCE [LARGE SCALE GENOMIC DNA]</scope>
    <source>
        <strain evidence="3 4">BSSL-BM11</strain>
    </source>
</reference>
<proteinExistence type="inferred from homology"/>
<gene>
    <name evidence="3" type="ORF">JYU29_16775</name>
</gene>
<sequence>MSVEIYDLRGLNCPLPVLRTTKRLAGMASGAILVVETTDPLASLDIPAFCRDKGHQLVSVEATDSGHRFTIVKG</sequence>
<dbReference type="Pfam" id="PF01206">
    <property type="entry name" value="TusA"/>
    <property type="match status" value="1"/>
</dbReference>
<comment type="similarity">
    <text evidence="1">Belongs to the sulfur carrier protein TusA family.</text>
</comment>
<evidence type="ECO:0000259" key="2">
    <source>
        <dbReference type="Pfam" id="PF01206"/>
    </source>
</evidence>
<accession>A0ABS5RZ98</accession>
<dbReference type="Proteomes" id="UP001297272">
    <property type="component" value="Unassembled WGS sequence"/>
</dbReference>
<dbReference type="InterPro" id="IPR036868">
    <property type="entry name" value="TusA-like_sf"/>
</dbReference>
<dbReference type="RefSeq" id="WP_213986002.1">
    <property type="nucleotide sequence ID" value="NZ_JAFMNX010000005.1"/>
</dbReference>
<keyword evidence="4" id="KW-1185">Reference proteome</keyword>
<dbReference type="EMBL" id="JAFMNX010000005">
    <property type="protein sequence ID" value="MBS9722351.1"/>
    <property type="molecule type" value="Genomic_DNA"/>
</dbReference>
<dbReference type="CDD" id="cd00291">
    <property type="entry name" value="SirA_YedF_YeeD"/>
    <property type="match status" value="1"/>
</dbReference>